<dbReference type="PANTHER" id="PTHR15414:SF0">
    <property type="entry name" value="ENDOPLASMIC RETICULUM LECTIN 1"/>
    <property type="match status" value="1"/>
</dbReference>
<reference evidence="10 11" key="1">
    <citation type="submission" date="2014-04" db="EMBL/GenBank/DDBJ databases">
        <authorList>
            <consortium name="DOE Joint Genome Institute"/>
            <person name="Kuo A."/>
            <person name="Girlanda M."/>
            <person name="Perotto S."/>
            <person name="Kohler A."/>
            <person name="Nagy L.G."/>
            <person name="Floudas D."/>
            <person name="Copeland A."/>
            <person name="Barry K.W."/>
            <person name="Cichocki N."/>
            <person name="Veneault-Fourrey C."/>
            <person name="LaButti K."/>
            <person name="Lindquist E.A."/>
            <person name="Lipzen A."/>
            <person name="Lundell T."/>
            <person name="Morin E."/>
            <person name="Murat C."/>
            <person name="Sun H."/>
            <person name="Tunlid A."/>
            <person name="Henrissat B."/>
            <person name="Grigoriev I.V."/>
            <person name="Hibbett D.S."/>
            <person name="Martin F."/>
            <person name="Nordberg H.P."/>
            <person name="Cantor M.N."/>
            <person name="Hua S.X."/>
        </authorList>
    </citation>
    <scope>NUCLEOTIDE SEQUENCE [LARGE SCALE GENOMIC DNA]</scope>
    <source>
        <strain evidence="10 11">MUT 4182</strain>
    </source>
</reference>
<dbReference type="OrthoDB" id="448954at2759"/>
<dbReference type="HOGENOM" id="CLU_039533_0_0_1"/>
<dbReference type="PANTHER" id="PTHR15414">
    <property type="entry name" value="OS-9-RELATED"/>
    <property type="match status" value="1"/>
</dbReference>
<dbReference type="InterPro" id="IPR044865">
    <property type="entry name" value="MRH_dom"/>
</dbReference>
<evidence type="ECO:0000256" key="5">
    <source>
        <dbReference type="ARBA" id="ARBA00022734"/>
    </source>
</evidence>
<feature type="domain" description="MRH" evidence="9">
    <location>
        <begin position="141"/>
        <end position="285"/>
    </location>
</feature>
<evidence type="ECO:0000256" key="1">
    <source>
        <dbReference type="ARBA" id="ARBA00004367"/>
    </source>
</evidence>
<evidence type="ECO:0000256" key="6">
    <source>
        <dbReference type="ARBA" id="ARBA00022824"/>
    </source>
</evidence>
<dbReference type="InterPro" id="IPR009011">
    <property type="entry name" value="Man6P_isomerase_rcpt-bd_dom_sf"/>
</dbReference>
<dbReference type="EMBL" id="KN823195">
    <property type="protein sequence ID" value="KIO19948.1"/>
    <property type="molecule type" value="Genomic_DNA"/>
</dbReference>
<accession>A0A0C3KES8</accession>
<comment type="subcellular location">
    <subcellularLocation>
        <location evidence="1">Endoplasmic reticulum membrane</location>
        <topology evidence="1">Peripheral membrane protein</topology>
        <orientation evidence="1">Lumenal side</orientation>
    </subcellularLocation>
</comment>
<keyword evidence="6" id="KW-0256">Endoplasmic reticulum</keyword>
<dbReference type="GO" id="GO:0005788">
    <property type="term" value="C:endoplasmic reticulum lumen"/>
    <property type="evidence" value="ECO:0007669"/>
    <property type="project" value="TreeGrafter"/>
</dbReference>
<dbReference type="STRING" id="1051891.A0A0C3KES8"/>
<evidence type="ECO:0000259" key="9">
    <source>
        <dbReference type="PROSITE" id="PS51914"/>
    </source>
</evidence>
<keyword evidence="4 8" id="KW-0732">Signal</keyword>
<dbReference type="SUPFAM" id="SSF50911">
    <property type="entry name" value="Mannose 6-phosphate receptor domain"/>
    <property type="match status" value="1"/>
</dbReference>
<evidence type="ECO:0000256" key="4">
    <source>
        <dbReference type="ARBA" id="ARBA00022729"/>
    </source>
</evidence>
<comment type="similarity">
    <text evidence="2">Belongs to the OS-9 family.</text>
</comment>
<feature type="chain" id="PRO_5002166375" description="Protein OS-9 homolog" evidence="8">
    <location>
        <begin position="18"/>
        <end position="401"/>
    </location>
</feature>
<dbReference type="Gene3D" id="2.70.130.10">
    <property type="entry name" value="Mannose-6-phosphate receptor binding domain"/>
    <property type="match status" value="1"/>
</dbReference>
<dbReference type="GO" id="GO:0030968">
    <property type="term" value="P:endoplasmic reticulum unfolded protein response"/>
    <property type="evidence" value="ECO:0007669"/>
    <property type="project" value="InterPro"/>
</dbReference>
<sequence length="401" mass="45199">MLPFGLILALLFEGASARAPHSPEDPYAFPKYRINFLNNHPVASAQANLWLEQGLKEGVQEFLGTYHTIYENDWPRLEASGDQAVLPSPTPQPKLKKIKLGPKRSYVCLIPPTLESAPREFEEPAPADPAKSWQLLQPLAGHCLYHKQGWFTYAYCHNQYVRQFREMEHTHPHPPGGRIPQEDTEFQAYTLGKSPLALRTKNTEVAVPDDSEEAKNALQLSEGAGQRYLTSRWTDGTLCDKTGRPREVEVQFHCSMTTTDQIQFLKETSVCQYILVVHTPRLCGEPGFQSARDKTPAAPIHCREMIAEEDMPAAIEMRRTLPEAPFPDNSFRRNPIHIPNLPLQAQRRAEADALGLSIDGLSPKLQSLENALNKLLGSSYKLESLTVLDLRNEKCKGNMRR</sequence>
<evidence type="ECO:0000256" key="2">
    <source>
        <dbReference type="ARBA" id="ARBA00009918"/>
    </source>
</evidence>
<evidence type="ECO:0000256" key="8">
    <source>
        <dbReference type="SAM" id="SignalP"/>
    </source>
</evidence>
<dbReference type="GO" id="GO:0030246">
    <property type="term" value="F:carbohydrate binding"/>
    <property type="evidence" value="ECO:0007669"/>
    <property type="project" value="UniProtKB-KW"/>
</dbReference>
<feature type="signal peptide" evidence="8">
    <location>
        <begin position="1"/>
        <end position="17"/>
    </location>
</feature>
<evidence type="ECO:0000313" key="11">
    <source>
        <dbReference type="Proteomes" id="UP000054248"/>
    </source>
</evidence>
<organism evidence="10 11">
    <name type="scientific">Tulasnella calospora MUT 4182</name>
    <dbReference type="NCBI Taxonomy" id="1051891"/>
    <lineage>
        <taxon>Eukaryota</taxon>
        <taxon>Fungi</taxon>
        <taxon>Dikarya</taxon>
        <taxon>Basidiomycota</taxon>
        <taxon>Agaricomycotina</taxon>
        <taxon>Agaricomycetes</taxon>
        <taxon>Cantharellales</taxon>
        <taxon>Tulasnellaceae</taxon>
        <taxon>Tulasnella</taxon>
    </lineage>
</organism>
<dbReference type="InterPro" id="IPR012913">
    <property type="entry name" value="OS9-like_dom"/>
</dbReference>
<dbReference type="GO" id="GO:0005789">
    <property type="term" value="C:endoplasmic reticulum membrane"/>
    <property type="evidence" value="ECO:0007669"/>
    <property type="project" value="UniProtKB-SubCell"/>
</dbReference>
<dbReference type="AlphaFoldDB" id="A0A0C3KES8"/>
<dbReference type="PROSITE" id="PS51914">
    <property type="entry name" value="MRH"/>
    <property type="match status" value="1"/>
</dbReference>
<reference evidence="11" key="2">
    <citation type="submission" date="2015-01" db="EMBL/GenBank/DDBJ databases">
        <title>Evolutionary Origins and Diversification of the Mycorrhizal Mutualists.</title>
        <authorList>
            <consortium name="DOE Joint Genome Institute"/>
            <consortium name="Mycorrhizal Genomics Consortium"/>
            <person name="Kohler A."/>
            <person name="Kuo A."/>
            <person name="Nagy L.G."/>
            <person name="Floudas D."/>
            <person name="Copeland A."/>
            <person name="Barry K.W."/>
            <person name="Cichocki N."/>
            <person name="Veneault-Fourrey C."/>
            <person name="LaButti K."/>
            <person name="Lindquist E.A."/>
            <person name="Lipzen A."/>
            <person name="Lundell T."/>
            <person name="Morin E."/>
            <person name="Murat C."/>
            <person name="Riley R."/>
            <person name="Ohm R."/>
            <person name="Sun H."/>
            <person name="Tunlid A."/>
            <person name="Henrissat B."/>
            <person name="Grigoriev I.V."/>
            <person name="Hibbett D.S."/>
            <person name="Martin F."/>
        </authorList>
    </citation>
    <scope>NUCLEOTIDE SEQUENCE [LARGE SCALE GENOMIC DNA]</scope>
    <source>
        <strain evidence="11">MUT 4182</strain>
    </source>
</reference>
<proteinExistence type="inferred from homology"/>
<keyword evidence="11" id="KW-1185">Reference proteome</keyword>
<dbReference type="GO" id="GO:0030970">
    <property type="term" value="P:retrograde protein transport, ER to cytosol"/>
    <property type="evidence" value="ECO:0007669"/>
    <property type="project" value="TreeGrafter"/>
</dbReference>
<gene>
    <name evidence="10" type="ORF">M407DRAFT_11145</name>
</gene>
<protein>
    <recommendedName>
        <fullName evidence="3">Protein OS-9 homolog</fullName>
    </recommendedName>
</protein>
<evidence type="ECO:0000313" key="10">
    <source>
        <dbReference type="EMBL" id="KIO19948.1"/>
    </source>
</evidence>
<keyword evidence="5" id="KW-0430">Lectin</keyword>
<dbReference type="Proteomes" id="UP000054248">
    <property type="component" value="Unassembled WGS sequence"/>
</dbReference>
<evidence type="ECO:0000256" key="3">
    <source>
        <dbReference type="ARBA" id="ARBA00018727"/>
    </source>
</evidence>
<dbReference type="InterPro" id="IPR045149">
    <property type="entry name" value="OS-9-like"/>
</dbReference>
<keyword evidence="7" id="KW-1015">Disulfide bond</keyword>
<name>A0A0C3KES8_9AGAM</name>
<dbReference type="Pfam" id="PF07915">
    <property type="entry name" value="PRKCSH"/>
    <property type="match status" value="1"/>
</dbReference>
<evidence type="ECO:0000256" key="7">
    <source>
        <dbReference type="ARBA" id="ARBA00023157"/>
    </source>
</evidence>